<evidence type="ECO:0000313" key="1">
    <source>
        <dbReference type="EMBL" id="CAH0996918.1"/>
    </source>
</evidence>
<gene>
    <name evidence="1" type="ORF">EMA8858_03053</name>
</gene>
<sequence>MTNTKSLLFDEEAFMRKASYRVSQKKGIVNGEEDAFEKLNLNKRVIEHLETKFLNFLTGKSLPF</sequence>
<protein>
    <submittedName>
        <fullName evidence="1">Uncharacterized protein</fullName>
    </submittedName>
</protein>
<reference evidence="1" key="1">
    <citation type="submission" date="2021-12" db="EMBL/GenBank/DDBJ databases">
        <authorList>
            <person name="Rodrigo-Torres L."/>
            <person name="Arahal R. D."/>
            <person name="Lucena T."/>
        </authorList>
    </citation>
    <scope>NUCLEOTIDE SEQUENCE</scope>
    <source>
        <strain evidence="1">CECT 8858</strain>
    </source>
</reference>
<accession>A0ABN8EYK7</accession>
<proteinExistence type="predicted"/>
<comment type="caution">
    <text evidence="1">The sequence shown here is derived from an EMBL/GenBank/DDBJ whole genome shotgun (WGS) entry which is preliminary data.</text>
</comment>
<dbReference type="EMBL" id="CAKLPY010000002">
    <property type="protein sequence ID" value="CAH0996918.1"/>
    <property type="molecule type" value="Genomic_DNA"/>
</dbReference>
<dbReference type="Proteomes" id="UP000837932">
    <property type="component" value="Unassembled WGS sequence"/>
</dbReference>
<name>A0ABN8EYK7_9BACT</name>
<evidence type="ECO:0000313" key="2">
    <source>
        <dbReference type="Proteomes" id="UP000837932"/>
    </source>
</evidence>
<dbReference type="RefSeq" id="WP_238807464.1">
    <property type="nucleotide sequence ID" value="NZ_CAKLPY010000002.1"/>
</dbReference>
<organism evidence="1 2">
    <name type="scientific">Emticicia aquatica</name>
    <dbReference type="NCBI Taxonomy" id="1681835"/>
    <lineage>
        <taxon>Bacteria</taxon>
        <taxon>Pseudomonadati</taxon>
        <taxon>Bacteroidota</taxon>
        <taxon>Cytophagia</taxon>
        <taxon>Cytophagales</taxon>
        <taxon>Leadbetterellaceae</taxon>
        <taxon>Emticicia</taxon>
    </lineage>
</organism>
<keyword evidence="2" id="KW-1185">Reference proteome</keyword>